<name>A0A379FJD7_PROMI</name>
<proteinExistence type="predicted"/>
<dbReference type="EC" id="3.1.31.-" evidence="1"/>
<organism evidence="1 2">
    <name type="scientific">Proteus mirabilis</name>
    <dbReference type="NCBI Taxonomy" id="584"/>
    <lineage>
        <taxon>Bacteria</taxon>
        <taxon>Pseudomonadati</taxon>
        <taxon>Pseudomonadota</taxon>
        <taxon>Gammaproteobacteria</taxon>
        <taxon>Enterobacterales</taxon>
        <taxon>Morganellaceae</taxon>
        <taxon>Proteus</taxon>
    </lineage>
</organism>
<gene>
    <name evidence="1" type="primary">yhcR_1</name>
    <name evidence="1" type="ORF">NCTC11938_02080</name>
</gene>
<keyword evidence="1" id="KW-0378">Hydrolase</keyword>
<sequence>MTSAQSNGAMLTRIDLKLDKTTKDVVDVEARNIWVDNRKYEKDPAVTKLLEAYEKIATPLANRIIGKLEGNLTKQTNDAGESGSRSSYC</sequence>
<dbReference type="SUPFAM" id="SSF56300">
    <property type="entry name" value="Metallo-dependent phosphatases"/>
    <property type="match status" value="1"/>
</dbReference>
<protein>
    <submittedName>
        <fullName evidence="1">Secreted 5'-nucleotidase</fullName>
        <ecNumber evidence="1">3.1.31.-</ecNumber>
    </submittedName>
</protein>
<evidence type="ECO:0000313" key="1">
    <source>
        <dbReference type="EMBL" id="SUC21022.1"/>
    </source>
</evidence>
<dbReference type="InterPro" id="IPR029052">
    <property type="entry name" value="Metallo-depent_PP-like"/>
</dbReference>
<dbReference type="Proteomes" id="UP000254191">
    <property type="component" value="Unassembled WGS sequence"/>
</dbReference>
<dbReference type="GO" id="GO:0016787">
    <property type="term" value="F:hydrolase activity"/>
    <property type="evidence" value="ECO:0007669"/>
    <property type="project" value="UniProtKB-KW"/>
</dbReference>
<dbReference type="AlphaFoldDB" id="A0A379FJD7"/>
<dbReference type="EMBL" id="UGTS01000004">
    <property type="protein sequence ID" value="SUC21022.1"/>
    <property type="molecule type" value="Genomic_DNA"/>
</dbReference>
<accession>A0A379FJD7</accession>
<reference evidence="1 2" key="1">
    <citation type="submission" date="2018-06" db="EMBL/GenBank/DDBJ databases">
        <authorList>
            <consortium name="Pathogen Informatics"/>
            <person name="Doyle S."/>
        </authorList>
    </citation>
    <scope>NUCLEOTIDE SEQUENCE [LARGE SCALE GENOMIC DNA]</scope>
    <source>
        <strain evidence="1 2">NCTC11938</strain>
    </source>
</reference>
<dbReference type="Gene3D" id="3.60.21.10">
    <property type="match status" value="1"/>
</dbReference>
<evidence type="ECO:0000313" key="2">
    <source>
        <dbReference type="Proteomes" id="UP000254191"/>
    </source>
</evidence>